<dbReference type="HOGENOM" id="CLU_1349672_0_0_1"/>
<dbReference type="VEuPathDB" id="FungiDB:sr16906"/>
<dbReference type="Proteomes" id="UP000008867">
    <property type="component" value="Chromosome 20"/>
</dbReference>
<dbReference type="EMBL" id="FQ311442">
    <property type="protein sequence ID" value="CBQ71120.1"/>
    <property type="molecule type" value="Genomic_DNA"/>
</dbReference>
<organism evidence="1 2">
    <name type="scientific">Sporisorium reilianum (strain SRZ2)</name>
    <name type="common">Maize head smut fungus</name>
    <dbReference type="NCBI Taxonomy" id="999809"/>
    <lineage>
        <taxon>Eukaryota</taxon>
        <taxon>Fungi</taxon>
        <taxon>Dikarya</taxon>
        <taxon>Basidiomycota</taxon>
        <taxon>Ustilaginomycotina</taxon>
        <taxon>Ustilaginomycetes</taxon>
        <taxon>Ustilaginales</taxon>
        <taxon>Ustilaginaceae</taxon>
        <taxon>Sporisorium</taxon>
    </lineage>
</organism>
<accession>E6ZV63</accession>
<evidence type="ECO:0000313" key="1">
    <source>
        <dbReference type="EMBL" id="CBQ71120.1"/>
    </source>
</evidence>
<keyword evidence="2" id="KW-1185">Reference proteome</keyword>
<evidence type="ECO:0000313" key="2">
    <source>
        <dbReference type="Proteomes" id="UP000008867"/>
    </source>
</evidence>
<reference evidence="1 2" key="1">
    <citation type="journal article" date="2010" name="Science">
        <title>Pathogenicity determinants in smut fungi revealed by genome comparison.</title>
        <authorList>
            <person name="Schirawski J."/>
            <person name="Mannhaupt G."/>
            <person name="Muench K."/>
            <person name="Brefort T."/>
            <person name="Schipper K."/>
            <person name="Doehlemann G."/>
            <person name="Di Stasio M."/>
            <person name="Roessel N."/>
            <person name="Mendoza-Mendoza A."/>
            <person name="Pester D."/>
            <person name="Mueller O."/>
            <person name="Winterberg B."/>
            <person name="Meyer E."/>
            <person name="Ghareeb H."/>
            <person name="Wollenberg T."/>
            <person name="Muensterkoetter M."/>
            <person name="Wong P."/>
            <person name="Walter M."/>
            <person name="Stukenbrock E."/>
            <person name="Gueldener U."/>
            <person name="Kahmann R."/>
        </authorList>
    </citation>
    <scope>NUCLEOTIDE SEQUENCE [LARGE SCALE GENOMIC DNA]</scope>
    <source>
        <strain evidence="2">SRZ2</strain>
    </source>
</reference>
<gene>
    <name evidence="1" type="ORF">sr16906</name>
</gene>
<dbReference type="AlphaFoldDB" id="E6ZV63"/>
<proteinExistence type="predicted"/>
<protein>
    <submittedName>
        <fullName evidence="1">Uncharacterized protein</fullName>
    </submittedName>
</protein>
<sequence>MPSTSHPTTPDPWPERPQASGALYGDLPLKIPKTTPTSIGLVITARSGGVTNYDVLLKDGTVLHAKIDTIDEPLLTLGAMITKGYMHARAPGQSGYFGAQDTSSSSFSVYAQMAAHNLVCGLKYGDPLDKTPHLLNVVRKEKLSKTCPNGIAIYKLYKTYVLTYNALIWKVCKSLDEAIDAVGNVVADLKAKEAAIEKERQAL</sequence>
<name>E6ZV63_SPORE</name>